<dbReference type="Pfam" id="PF00075">
    <property type="entry name" value="RNase_H"/>
    <property type="match status" value="1"/>
</dbReference>
<dbReference type="SUPFAM" id="SSF53098">
    <property type="entry name" value="Ribonuclease H-like"/>
    <property type="match status" value="1"/>
</dbReference>
<dbReference type="GO" id="GO:0003676">
    <property type="term" value="F:nucleic acid binding"/>
    <property type="evidence" value="ECO:0007669"/>
    <property type="project" value="InterPro"/>
</dbReference>
<accession>A0A4C1SW57</accession>
<sequence length="100" mass="11533">MGKCRIISEKGIQRYKEKPYRTANQFLRSSKQHSSSSLVLECRNELNQLATQNHITLIWVLGHEEHSGNEMVDSYARTEAEWPLWDPPHLLDSIGTKLKG</sequence>
<dbReference type="InterPro" id="IPR036397">
    <property type="entry name" value="RNaseH_sf"/>
</dbReference>
<gene>
    <name evidence="2" type="ORF">EVAR_71227_1</name>
</gene>
<proteinExistence type="predicted"/>
<protein>
    <recommendedName>
        <fullName evidence="1">RNase H type-1 domain-containing protein</fullName>
    </recommendedName>
</protein>
<feature type="domain" description="RNase H type-1" evidence="1">
    <location>
        <begin position="36"/>
        <end position="80"/>
    </location>
</feature>
<dbReference type="InterPro" id="IPR002156">
    <property type="entry name" value="RNaseH_domain"/>
</dbReference>
<dbReference type="EMBL" id="BGZK01003997">
    <property type="protein sequence ID" value="GBP06176.1"/>
    <property type="molecule type" value="Genomic_DNA"/>
</dbReference>
<comment type="caution">
    <text evidence="2">The sequence shown here is derived from an EMBL/GenBank/DDBJ whole genome shotgun (WGS) entry which is preliminary data.</text>
</comment>
<organism evidence="2 3">
    <name type="scientific">Eumeta variegata</name>
    <name type="common">Bagworm moth</name>
    <name type="synonym">Eumeta japonica</name>
    <dbReference type="NCBI Taxonomy" id="151549"/>
    <lineage>
        <taxon>Eukaryota</taxon>
        <taxon>Metazoa</taxon>
        <taxon>Ecdysozoa</taxon>
        <taxon>Arthropoda</taxon>
        <taxon>Hexapoda</taxon>
        <taxon>Insecta</taxon>
        <taxon>Pterygota</taxon>
        <taxon>Neoptera</taxon>
        <taxon>Endopterygota</taxon>
        <taxon>Lepidoptera</taxon>
        <taxon>Glossata</taxon>
        <taxon>Ditrysia</taxon>
        <taxon>Tineoidea</taxon>
        <taxon>Psychidae</taxon>
        <taxon>Oiketicinae</taxon>
        <taxon>Eumeta</taxon>
    </lineage>
</organism>
<dbReference type="GO" id="GO:0004523">
    <property type="term" value="F:RNA-DNA hybrid ribonuclease activity"/>
    <property type="evidence" value="ECO:0007669"/>
    <property type="project" value="InterPro"/>
</dbReference>
<evidence type="ECO:0000259" key="1">
    <source>
        <dbReference type="Pfam" id="PF00075"/>
    </source>
</evidence>
<dbReference type="Proteomes" id="UP000299102">
    <property type="component" value="Unassembled WGS sequence"/>
</dbReference>
<reference evidence="2 3" key="1">
    <citation type="journal article" date="2019" name="Commun. Biol.">
        <title>The bagworm genome reveals a unique fibroin gene that provides high tensile strength.</title>
        <authorList>
            <person name="Kono N."/>
            <person name="Nakamura H."/>
            <person name="Ohtoshi R."/>
            <person name="Tomita M."/>
            <person name="Numata K."/>
            <person name="Arakawa K."/>
        </authorList>
    </citation>
    <scope>NUCLEOTIDE SEQUENCE [LARGE SCALE GENOMIC DNA]</scope>
</reference>
<evidence type="ECO:0000313" key="2">
    <source>
        <dbReference type="EMBL" id="GBP06176.1"/>
    </source>
</evidence>
<dbReference type="AlphaFoldDB" id="A0A4C1SW57"/>
<name>A0A4C1SW57_EUMVA</name>
<dbReference type="OrthoDB" id="8034171at2759"/>
<keyword evidence="3" id="KW-1185">Reference proteome</keyword>
<evidence type="ECO:0000313" key="3">
    <source>
        <dbReference type="Proteomes" id="UP000299102"/>
    </source>
</evidence>
<dbReference type="InterPro" id="IPR012337">
    <property type="entry name" value="RNaseH-like_sf"/>
</dbReference>
<dbReference type="Gene3D" id="3.30.420.10">
    <property type="entry name" value="Ribonuclease H-like superfamily/Ribonuclease H"/>
    <property type="match status" value="1"/>
</dbReference>